<dbReference type="AlphaFoldDB" id="A0A2T4UC94"/>
<dbReference type="GO" id="GO:1903600">
    <property type="term" value="C:glutaminase complex"/>
    <property type="evidence" value="ECO:0007669"/>
    <property type="project" value="TreeGrafter"/>
</dbReference>
<dbReference type="SUPFAM" id="SSF52317">
    <property type="entry name" value="Class I glutamine amidotransferase-like"/>
    <property type="match status" value="1"/>
</dbReference>
<evidence type="ECO:0000256" key="6">
    <source>
        <dbReference type="ARBA" id="ARBA00047992"/>
    </source>
</evidence>
<evidence type="ECO:0000256" key="9">
    <source>
        <dbReference type="ARBA" id="ARBA00064749"/>
    </source>
</evidence>
<comment type="caution">
    <text evidence="13">The sequence shown here is derived from an EMBL/GenBank/DDBJ whole genome shotgun (WGS) entry which is preliminary data.</text>
</comment>
<keyword evidence="2 10" id="KW-0378">Hydrolase</keyword>
<dbReference type="GO" id="GO:0004359">
    <property type="term" value="F:glutaminase activity"/>
    <property type="evidence" value="ECO:0007669"/>
    <property type="project" value="UniProtKB-UniRule"/>
</dbReference>
<dbReference type="EC" id="3.5.1.2" evidence="10"/>
<dbReference type="RefSeq" id="WP_107570926.1">
    <property type="nucleotide sequence ID" value="NZ_PYYB01000004.1"/>
</dbReference>
<dbReference type="GO" id="GO:0008614">
    <property type="term" value="P:pyridoxine metabolic process"/>
    <property type="evidence" value="ECO:0007669"/>
    <property type="project" value="TreeGrafter"/>
</dbReference>
<dbReference type="EC" id="4.3.3.6" evidence="10"/>
<evidence type="ECO:0000256" key="3">
    <source>
        <dbReference type="ARBA" id="ARBA00022898"/>
    </source>
</evidence>
<dbReference type="GO" id="GO:0006543">
    <property type="term" value="P:L-glutamine catabolic process"/>
    <property type="evidence" value="ECO:0007669"/>
    <property type="project" value="UniProtKB-UniRule"/>
</dbReference>
<name>A0A2T4UC94_9ACTN</name>
<evidence type="ECO:0000256" key="2">
    <source>
        <dbReference type="ARBA" id="ARBA00022801"/>
    </source>
</evidence>
<feature type="binding site" evidence="10 12">
    <location>
        <begin position="135"/>
        <end position="136"/>
    </location>
    <ligand>
        <name>L-glutamine</name>
        <dbReference type="ChEBI" id="CHEBI:58359"/>
    </ligand>
</feature>
<evidence type="ECO:0000256" key="11">
    <source>
        <dbReference type="PIRSR" id="PIRSR005639-1"/>
    </source>
</evidence>
<sequence length="194" mass="19920">MSDPAGAGPRVGVLALQGAFAAHARALHRCGARTSEVRTPAGLQGLDALVLPGGESTTMMLGIAREGLAEPLRAFAASGRPVLATCAGLIVLDRERLGVLDLRCARNAFGRQLHSFEEDLELAGLDGGPLHAVFIRAPWVAEHGPAVEVLATVDGHPVAVRQGAVTGVSFHPELTGDDRLHAALVARAAAGTPG</sequence>
<dbReference type="InterPro" id="IPR021196">
    <property type="entry name" value="PdxT/SNO_CS"/>
</dbReference>
<keyword evidence="5 10" id="KW-0456">Lyase</keyword>
<reference evidence="13 14" key="1">
    <citation type="submission" date="2018-03" db="EMBL/GenBank/DDBJ databases">
        <title>Aquarubrobacter algicola gen. nov., sp. nov., a novel actinobacterium isolated from shallow eutrophic lake during the end of cyanobacterial harmful algal blooms.</title>
        <authorList>
            <person name="Chun S.J."/>
        </authorList>
    </citation>
    <scope>NUCLEOTIDE SEQUENCE [LARGE SCALE GENOMIC DNA]</scope>
    <source>
        <strain evidence="13 14">Seoho-28</strain>
    </source>
</reference>
<protein>
    <recommendedName>
        <fullName evidence="10">Pyridoxal 5'-phosphate synthase subunit PdxT</fullName>
        <ecNumber evidence="10">4.3.3.6</ecNumber>
    </recommendedName>
    <alternativeName>
        <fullName evidence="10">Pdx2</fullName>
    </alternativeName>
    <alternativeName>
        <fullName evidence="10">Pyridoxal 5'-phosphate synthase glutaminase subunit</fullName>
        <ecNumber evidence="10">3.5.1.2</ecNumber>
    </alternativeName>
</protein>
<dbReference type="PROSITE" id="PS51130">
    <property type="entry name" value="PDXT_SNO_2"/>
    <property type="match status" value="1"/>
</dbReference>
<evidence type="ECO:0000256" key="5">
    <source>
        <dbReference type="ARBA" id="ARBA00023239"/>
    </source>
</evidence>
<dbReference type="PROSITE" id="PS01236">
    <property type="entry name" value="PDXT_SNO_1"/>
    <property type="match status" value="1"/>
</dbReference>
<feature type="active site" description="Charge relay system" evidence="10 11">
    <location>
        <position position="173"/>
    </location>
</feature>
<comment type="catalytic activity">
    <reaction evidence="6 10">
        <text>aldehydo-D-ribose 5-phosphate + D-glyceraldehyde 3-phosphate + L-glutamine = pyridoxal 5'-phosphate + L-glutamate + phosphate + 3 H2O + H(+)</text>
        <dbReference type="Rhea" id="RHEA:31507"/>
        <dbReference type="ChEBI" id="CHEBI:15377"/>
        <dbReference type="ChEBI" id="CHEBI:15378"/>
        <dbReference type="ChEBI" id="CHEBI:29985"/>
        <dbReference type="ChEBI" id="CHEBI:43474"/>
        <dbReference type="ChEBI" id="CHEBI:58273"/>
        <dbReference type="ChEBI" id="CHEBI:58359"/>
        <dbReference type="ChEBI" id="CHEBI:59776"/>
        <dbReference type="ChEBI" id="CHEBI:597326"/>
        <dbReference type="EC" id="4.3.3.6"/>
    </reaction>
</comment>
<feature type="active site" description="Nucleophile" evidence="10 11">
    <location>
        <position position="86"/>
    </location>
</feature>
<keyword evidence="4 10" id="KW-0315">Glutamine amidotransferase</keyword>
<dbReference type="NCBIfam" id="TIGR03800">
    <property type="entry name" value="PLP_synth_Pdx2"/>
    <property type="match status" value="1"/>
</dbReference>
<dbReference type="CDD" id="cd01749">
    <property type="entry name" value="GATase1_PB"/>
    <property type="match status" value="1"/>
</dbReference>
<dbReference type="GO" id="GO:0036381">
    <property type="term" value="F:pyridoxal 5'-phosphate synthase (glutamine hydrolysing) activity"/>
    <property type="evidence" value="ECO:0007669"/>
    <property type="project" value="UniProtKB-UniRule"/>
</dbReference>
<evidence type="ECO:0000313" key="14">
    <source>
        <dbReference type="Proteomes" id="UP000240739"/>
    </source>
</evidence>
<proteinExistence type="inferred from homology"/>
<dbReference type="PANTHER" id="PTHR31559:SF0">
    <property type="entry name" value="PYRIDOXAL 5'-PHOSPHATE SYNTHASE SUBUNIT SNO1-RELATED"/>
    <property type="match status" value="1"/>
</dbReference>
<dbReference type="OrthoDB" id="9810320at2"/>
<evidence type="ECO:0000256" key="7">
    <source>
        <dbReference type="ARBA" id="ARBA00049534"/>
    </source>
</evidence>
<evidence type="ECO:0000256" key="4">
    <source>
        <dbReference type="ARBA" id="ARBA00022962"/>
    </source>
</evidence>
<keyword evidence="14" id="KW-1185">Reference proteome</keyword>
<feature type="binding site" evidence="10 12">
    <location>
        <position position="106"/>
    </location>
    <ligand>
        <name>L-glutamine</name>
        <dbReference type="ChEBI" id="CHEBI:58359"/>
    </ligand>
</feature>
<feature type="binding site" evidence="10 12">
    <location>
        <begin position="54"/>
        <end position="56"/>
    </location>
    <ligand>
        <name>L-glutamine</name>
        <dbReference type="ChEBI" id="CHEBI:58359"/>
    </ligand>
</feature>
<gene>
    <name evidence="10" type="primary">pdxT</name>
    <name evidence="13" type="ORF">C7Y72_19765</name>
</gene>
<dbReference type="UniPathway" id="UPA00245"/>
<dbReference type="HAMAP" id="MF_01615">
    <property type="entry name" value="PdxT"/>
    <property type="match status" value="1"/>
</dbReference>
<comment type="pathway">
    <text evidence="10">Cofactor biosynthesis; pyridoxal 5'-phosphate biosynthesis.</text>
</comment>
<dbReference type="EMBL" id="PYYB01000004">
    <property type="protein sequence ID" value="PTL54826.1"/>
    <property type="molecule type" value="Genomic_DNA"/>
</dbReference>
<dbReference type="InterPro" id="IPR002161">
    <property type="entry name" value="PdxT/SNO"/>
</dbReference>
<dbReference type="PROSITE" id="PS51273">
    <property type="entry name" value="GATASE_TYPE_1"/>
    <property type="match status" value="1"/>
</dbReference>
<comment type="catalytic activity">
    <reaction evidence="7 10">
        <text>L-glutamine + H2O = L-glutamate + NH4(+)</text>
        <dbReference type="Rhea" id="RHEA:15889"/>
        <dbReference type="ChEBI" id="CHEBI:15377"/>
        <dbReference type="ChEBI" id="CHEBI:28938"/>
        <dbReference type="ChEBI" id="CHEBI:29985"/>
        <dbReference type="ChEBI" id="CHEBI:58359"/>
        <dbReference type="EC" id="3.5.1.2"/>
    </reaction>
</comment>
<comment type="similarity">
    <text evidence="1 10">Belongs to the glutaminase PdxT/SNO family.</text>
</comment>
<dbReference type="PIRSF" id="PIRSF005639">
    <property type="entry name" value="Glut_amidoT_SNO"/>
    <property type="match status" value="1"/>
</dbReference>
<evidence type="ECO:0000256" key="12">
    <source>
        <dbReference type="PIRSR" id="PIRSR005639-2"/>
    </source>
</evidence>
<dbReference type="PANTHER" id="PTHR31559">
    <property type="entry name" value="PYRIDOXAL 5'-PHOSPHATE SYNTHASE SUBUNIT SNO"/>
    <property type="match status" value="1"/>
</dbReference>
<dbReference type="GO" id="GO:0005829">
    <property type="term" value="C:cytosol"/>
    <property type="evidence" value="ECO:0007669"/>
    <property type="project" value="TreeGrafter"/>
</dbReference>
<dbReference type="Proteomes" id="UP000240739">
    <property type="component" value="Unassembled WGS sequence"/>
</dbReference>
<dbReference type="Pfam" id="PF01174">
    <property type="entry name" value="SNO"/>
    <property type="match status" value="1"/>
</dbReference>
<evidence type="ECO:0000313" key="13">
    <source>
        <dbReference type="EMBL" id="PTL54826.1"/>
    </source>
</evidence>
<dbReference type="Gene3D" id="3.40.50.880">
    <property type="match status" value="1"/>
</dbReference>
<organism evidence="13 14">
    <name type="scientific">Paraconexibacter algicola</name>
    <dbReference type="NCBI Taxonomy" id="2133960"/>
    <lineage>
        <taxon>Bacteria</taxon>
        <taxon>Bacillati</taxon>
        <taxon>Actinomycetota</taxon>
        <taxon>Thermoleophilia</taxon>
        <taxon>Solirubrobacterales</taxon>
        <taxon>Paraconexibacteraceae</taxon>
        <taxon>Paraconexibacter</taxon>
    </lineage>
</organism>
<keyword evidence="3 10" id="KW-0663">Pyridoxal phosphate</keyword>
<comment type="subunit">
    <text evidence="9 10">In the presence of PdxS, forms a dodecamer of heterodimers. Only shows activity in the heterodimer.</text>
</comment>
<evidence type="ECO:0000256" key="1">
    <source>
        <dbReference type="ARBA" id="ARBA00008345"/>
    </source>
</evidence>
<evidence type="ECO:0000256" key="10">
    <source>
        <dbReference type="HAMAP-Rule" id="MF_01615"/>
    </source>
</evidence>
<feature type="active site" description="Charge relay system" evidence="10 11">
    <location>
        <position position="171"/>
    </location>
</feature>
<dbReference type="FunFam" id="3.40.50.880:FF:000010">
    <property type="entry name" value="uncharacterized protein LOC100176842 isoform X2"/>
    <property type="match status" value="1"/>
</dbReference>
<accession>A0A2T4UC94</accession>
<dbReference type="GO" id="GO:0042823">
    <property type="term" value="P:pyridoxal phosphate biosynthetic process"/>
    <property type="evidence" value="ECO:0007669"/>
    <property type="project" value="UniProtKB-UniRule"/>
</dbReference>
<evidence type="ECO:0000256" key="8">
    <source>
        <dbReference type="ARBA" id="ARBA00054599"/>
    </source>
</evidence>
<comment type="function">
    <text evidence="8 10">Catalyzes the hydrolysis of glutamine to glutamate and ammonia as part of the biosynthesis of pyridoxal 5'-phosphate. The resulting ammonia molecule is channeled to the active site of PdxS.</text>
</comment>
<dbReference type="InterPro" id="IPR029062">
    <property type="entry name" value="Class_I_gatase-like"/>
</dbReference>